<dbReference type="OrthoDB" id="9805566at2"/>
<dbReference type="PANTHER" id="PTHR30329:SF21">
    <property type="entry name" value="LIPOPROTEIN YIAD-RELATED"/>
    <property type="match status" value="1"/>
</dbReference>
<evidence type="ECO:0000313" key="11">
    <source>
        <dbReference type="Proteomes" id="UP000254920"/>
    </source>
</evidence>
<evidence type="ECO:0000256" key="2">
    <source>
        <dbReference type="ARBA" id="ARBA00022448"/>
    </source>
</evidence>
<dbReference type="RefSeq" id="WP_089182083.1">
    <property type="nucleotide sequence ID" value="NZ_CP043427.1"/>
</dbReference>
<dbReference type="PRINTS" id="PR01023">
    <property type="entry name" value="NAFLGMOTY"/>
</dbReference>
<dbReference type="GO" id="GO:0006811">
    <property type="term" value="P:monoatomic ion transport"/>
    <property type="evidence" value="ECO:0007669"/>
    <property type="project" value="UniProtKB-KW"/>
</dbReference>
<keyword evidence="8" id="KW-0472">Membrane</keyword>
<sequence length="345" mass="37814">MKKIAIALTVATALFASDADYHWEFTPTVGGVLSEGNIGTQNHFTYGLRIAKNLEDAWINQIEIGLDRSSDVSVKNAGDTDVMRYFVNVVKDIYSFSDNFKVYGLLGAGYEDYRTEFGGGEFADIDDGGFGQYGLGLKYFITDNFALKTEVRDAITFEHANHNMFYTLGFAANFGERAPKAAPAAVVAPAPVVEPTPVLDDDNDGVPNDVDRCPGTPAGVVVDEYGCEKVIRLTMDINFAFDSSKITPAYMEKIKEVANTLNDKPDYKVILEGHTDSTGAAEYNMKLSQRRADAVAKALVDLGIDKNRISTEAYGETKPIADNATKAGRAQNRRTDAKFRFIQTK</sequence>
<gene>
    <name evidence="10" type="primary">oprF</name>
    <name evidence="10" type="ORF">NCTC12475_01562</name>
</gene>
<dbReference type="Pfam" id="PF13505">
    <property type="entry name" value="OMP_b-brl"/>
    <property type="match status" value="1"/>
</dbReference>
<protein>
    <submittedName>
        <fullName evidence="10">Outer membrane fibronectin-binding protein</fullName>
    </submittedName>
</protein>
<dbReference type="InterPro" id="IPR006665">
    <property type="entry name" value="OmpA-like"/>
</dbReference>
<dbReference type="EMBL" id="UFVD01000001">
    <property type="protein sequence ID" value="SUX11343.1"/>
    <property type="molecule type" value="Genomic_DNA"/>
</dbReference>
<evidence type="ECO:0000256" key="4">
    <source>
        <dbReference type="ARBA" id="ARBA00022692"/>
    </source>
</evidence>
<dbReference type="InterPro" id="IPR050330">
    <property type="entry name" value="Bact_OuterMem_StrucFunc"/>
</dbReference>
<dbReference type="InterPro" id="IPR006664">
    <property type="entry name" value="OMP_bac"/>
</dbReference>
<evidence type="ECO:0000256" key="8">
    <source>
        <dbReference type="ARBA" id="ARBA00023136"/>
    </source>
</evidence>
<dbReference type="SUPFAM" id="SSF103647">
    <property type="entry name" value="TSP type-3 repeat"/>
    <property type="match status" value="1"/>
</dbReference>
<dbReference type="SUPFAM" id="SSF103088">
    <property type="entry name" value="OmpA-like"/>
    <property type="match status" value="1"/>
</dbReference>
<dbReference type="GO" id="GO:0005509">
    <property type="term" value="F:calcium ion binding"/>
    <property type="evidence" value="ECO:0007669"/>
    <property type="project" value="InterPro"/>
</dbReference>
<keyword evidence="4" id="KW-0812">Transmembrane</keyword>
<organism evidence="10 11">
    <name type="scientific">Campylobacter sputorum subsp. sputorum</name>
    <dbReference type="NCBI Taxonomy" id="32024"/>
    <lineage>
        <taxon>Bacteria</taxon>
        <taxon>Pseudomonadati</taxon>
        <taxon>Campylobacterota</taxon>
        <taxon>Epsilonproteobacteria</taxon>
        <taxon>Campylobacterales</taxon>
        <taxon>Campylobacteraceae</taxon>
        <taxon>Campylobacter</taxon>
    </lineage>
</organism>
<dbReference type="Proteomes" id="UP000254920">
    <property type="component" value="Unassembled WGS sequence"/>
</dbReference>
<dbReference type="InterPro" id="IPR028974">
    <property type="entry name" value="TSP_type-3_rpt"/>
</dbReference>
<dbReference type="AlphaFoldDB" id="A0A381DKV8"/>
<reference evidence="10 11" key="1">
    <citation type="submission" date="2018-06" db="EMBL/GenBank/DDBJ databases">
        <authorList>
            <consortium name="Pathogen Informatics"/>
            <person name="Doyle S."/>
        </authorList>
    </citation>
    <scope>NUCLEOTIDE SEQUENCE [LARGE SCALE GENOMIC DNA]</scope>
    <source>
        <strain evidence="10 11">NCTC12475</strain>
    </source>
</reference>
<keyword evidence="2" id="KW-0813">Transport</keyword>
<evidence type="ECO:0000256" key="1">
    <source>
        <dbReference type="ARBA" id="ARBA00004571"/>
    </source>
</evidence>
<dbReference type="InterPro" id="IPR027385">
    <property type="entry name" value="Beta-barrel_OMP"/>
</dbReference>
<comment type="subcellular location">
    <subcellularLocation>
        <location evidence="1">Cell outer membrane</location>
        <topology evidence="1">Multi-pass membrane protein</topology>
    </subcellularLocation>
</comment>
<dbReference type="GO" id="GO:0046930">
    <property type="term" value="C:pore complex"/>
    <property type="evidence" value="ECO:0007669"/>
    <property type="project" value="UniProtKB-KW"/>
</dbReference>
<keyword evidence="3" id="KW-1134">Transmembrane beta strand</keyword>
<evidence type="ECO:0000256" key="7">
    <source>
        <dbReference type="ARBA" id="ARBA00023114"/>
    </source>
</evidence>
<dbReference type="Gene3D" id="3.30.1330.60">
    <property type="entry name" value="OmpA-like domain"/>
    <property type="match status" value="1"/>
</dbReference>
<dbReference type="PROSITE" id="PS51123">
    <property type="entry name" value="OMPA_2"/>
    <property type="match status" value="1"/>
</dbReference>
<accession>A0A381DKV8</accession>
<keyword evidence="6" id="KW-0406">Ion transport</keyword>
<dbReference type="InterPro" id="IPR036737">
    <property type="entry name" value="OmpA-like_sf"/>
</dbReference>
<dbReference type="PRINTS" id="PR01021">
    <property type="entry name" value="OMPADOMAIN"/>
</dbReference>
<dbReference type="SUPFAM" id="SSF56925">
    <property type="entry name" value="OMPA-like"/>
    <property type="match status" value="1"/>
</dbReference>
<dbReference type="GO" id="GO:0015288">
    <property type="term" value="F:porin activity"/>
    <property type="evidence" value="ECO:0007669"/>
    <property type="project" value="UniProtKB-KW"/>
</dbReference>
<evidence type="ECO:0000256" key="5">
    <source>
        <dbReference type="ARBA" id="ARBA00022729"/>
    </source>
</evidence>
<keyword evidence="5" id="KW-0732">Signal</keyword>
<evidence type="ECO:0000256" key="6">
    <source>
        <dbReference type="ARBA" id="ARBA00023065"/>
    </source>
</evidence>
<proteinExistence type="predicted"/>
<dbReference type="Gene3D" id="2.40.160.20">
    <property type="match status" value="1"/>
</dbReference>
<keyword evidence="9" id="KW-0998">Cell outer membrane</keyword>
<dbReference type="STRING" id="32024.GCA_000788295_00911"/>
<dbReference type="PANTHER" id="PTHR30329">
    <property type="entry name" value="STATOR ELEMENT OF FLAGELLAR MOTOR COMPLEX"/>
    <property type="match status" value="1"/>
</dbReference>
<dbReference type="GO" id="GO:0009279">
    <property type="term" value="C:cell outer membrane"/>
    <property type="evidence" value="ECO:0007669"/>
    <property type="project" value="UniProtKB-SubCell"/>
</dbReference>
<dbReference type="InterPro" id="IPR011250">
    <property type="entry name" value="OMP/PagP_B-barrel"/>
</dbReference>
<evidence type="ECO:0000256" key="3">
    <source>
        <dbReference type="ARBA" id="ARBA00022452"/>
    </source>
</evidence>
<keyword evidence="11" id="KW-1185">Reference proteome</keyword>
<dbReference type="GeneID" id="93090204"/>
<evidence type="ECO:0000313" key="10">
    <source>
        <dbReference type="EMBL" id="SUX11343.1"/>
    </source>
</evidence>
<dbReference type="Pfam" id="PF00691">
    <property type="entry name" value="OmpA"/>
    <property type="match status" value="1"/>
</dbReference>
<dbReference type="CDD" id="cd07185">
    <property type="entry name" value="OmpA_C-like"/>
    <property type="match status" value="1"/>
</dbReference>
<keyword evidence="7" id="KW-0626">Porin</keyword>
<name>A0A381DKV8_9BACT</name>
<evidence type="ECO:0000256" key="9">
    <source>
        <dbReference type="ARBA" id="ARBA00023237"/>
    </source>
</evidence>